<dbReference type="InterPro" id="IPR039191">
    <property type="entry name" value="Nopp140-like"/>
</dbReference>
<feature type="domain" description="PAC1-like LisH-like dimerisation" evidence="3">
    <location>
        <begin position="65"/>
        <end position="90"/>
    </location>
</feature>
<dbReference type="GeneID" id="120267023"/>
<dbReference type="SMART" id="SM00667">
    <property type="entry name" value="LisH"/>
    <property type="match status" value="1"/>
</dbReference>
<feature type="compositionally biased region" description="Basic and acidic residues" evidence="1">
    <location>
        <begin position="421"/>
        <end position="452"/>
    </location>
</feature>
<evidence type="ECO:0000313" key="4">
    <source>
        <dbReference type="Proteomes" id="UP001515500"/>
    </source>
</evidence>
<dbReference type="Pfam" id="PF05022">
    <property type="entry name" value="SRP40_C"/>
    <property type="match status" value="1"/>
</dbReference>
<feature type="compositionally biased region" description="Basic and acidic residues" evidence="1">
    <location>
        <begin position="474"/>
        <end position="490"/>
    </location>
</feature>
<feature type="region of interest" description="Disordered" evidence="1">
    <location>
        <begin position="140"/>
        <end position="496"/>
    </location>
</feature>
<dbReference type="InterPro" id="IPR056795">
    <property type="entry name" value="PAC1-like_LisH-like_dom"/>
</dbReference>
<dbReference type="Proteomes" id="UP001515500">
    <property type="component" value="Chromosome 8"/>
</dbReference>
<evidence type="ECO:0000256" key="1">
    <source>
        <dbReference type="SAM" id="MobiDB-lite"/>
    </source>
</evidence>
<feature type="compositionally biased region" description="Basic and acidic residues" evidence="1">
    <location>
        <begin position="349"/>
        <end position="391"/>
    </location>
</feature>
<organism evidence="4 5">
    <name type="scientific">Dioscorea cayennensis subsp. rotundata</name>
    <name type="common">White Guinea yam</name>
    <name type="synonym">Dioscorea rotundata</name>
    <dbReference type="NCBI Taxonomy" id="55577"/>
    <lineage>
        <taxon>Eukaryota</taxon>
        <taxon>Viridiplantae</taxon>
        <taxon>Streptophyta</taxon>
        <taxon>Embryophyta</taxon>
        <taxon>Tracheophyta</taxon>
        <taxon>Spermatophyta</taxon>
        <taxon>Magnoliopsida</taxon>
        <taxon>Liliopsida</taxon>
        <taxon>Dioscoreales</taxon>
        <taxon>Dioscoreaceae</taxon>
        <taxon>Dioscorea</taxon>
    </lineage>
</organism>
<feature type="compositionally biased region" description="Basic and acidic residues" evidence="1">
    <location>
        <begin position="400"/>
        <end position="409"/>
    </location>
</feature>
<feature type="compositionally biased region" description="Polar residues" evidence="1">
    <location>
        <begin position="331"/>
        <end position="344"/>
    </location>
</feature>
<evidence type="ECO:0000313" key="5">
    <source>
        <dbReference type="RefSeq" id="XP_039130637.1"/>
    </source>
</evidence>
<dbReference type="GO" id="GO:0005730">
    <property type="term" value="C:nucleolus"/>
    <property type="evidence" value="ECO:0007669"/>
    <property type="project" value="InterPro"/>
</dbReference>
<dbReference type="RefSeq" id="XP_039130637.1">
    <property type="nucleotide sequence ID" value="XM_039274703.1"/>
</dbReference>
<feature type="domain" description="Srp40 C-terminal" evidence="2">
    <location>
        <begin position="584"/>
        <end position="656"/>
    </location>
</feature>
<dbReference type="PANTHER" id="PTHR23216">
    <property type="entry name" value="NUCLEOLAR AND COILED-BODY PHOSPHOPROTEIN 1"/>
    <property type="match status" value="1"/>
</dbReference>
<keyword evidence="4" id="KW-1185">Reference proteome</keyword>
<feature type="compositionally biased region" description="Basic and acidic residues" evidence="1">
    <location>
        <begin position="303"/>
        <end position="312"/>
    </location>
</feature>
<proteinExistence type="predicted"/>
<protein>
    <submittedName>
        <fullName evidence="5">Suppressor protein SRP40-like</fullName>
    </submittedName>
</protein>
<name>A0AB40BT92_DIOCR</name>
<evidence type="ECO:0000259" key="3">
    <source>
        <dbReference type="Pfam" id="PF24951"/>
    </source>
</evidence>
<reference evidence="5" key="1">
    <citation type="submission" date="2025-08" db="UniProtKB">
        <authorList>
            <consortium name="RefSeq"/>
        </authorList>
    </citation>
    <scope>IDENTIFICATION</scope>
</reference>
<dbReference type="Pfam" id="PF24951">
    <property type="entry name" value="LisH_PAC1"/>
    <property type="match status" value="1"/>
</dbReference>
<sequence length="662" mass="73903">MLEAAKRLIASPSLLVVPFVPRQIMLEKHYKESQTMEKKTIKKAEKEKKEKKHKRKEEVKLTLLNAIASYLERNGFSKTLSALQSEAQLEIDGCKASTLKLEEVILNILESSDGLEKFGIEWCRDQGMNENGIIKRDEEETALDASHHINEKKRKKGSRVVDEKVEDNESGKGVDTEGKISEEPLNGLQVKSKGKKSKSFTPEDACAEIHKKQQKAKDLEVKTDSKKSNSDQEKSKNKTSVEDALVEIKDEKKRKLVSDSAGETNQKIPIETGCGRANDGDHESQLPQSNVADKEKKKKKHKVIDNHEKNSDSSDPGIIQNVIKEKIKGSKSVTKNSDTLSVDSDVNYEGEKKGKRKENLDLVAERIKGNIDSVAKHAFTENPSEKLDSKRKDKKKKKEKTSSGDHHAMTSDQLNGGTFNDSKKENGTDHEVQVDLRKSEPRMQTDNIDSKVSKKRKRSSSEGTELAIDNAETVESKQSRSLGGKDDKEIGIPQKANVSLAENGCNILSKRQKTDENKHNLADSSSKEIFSSSLNKYGTVAQDSENKIGNELVDAVLVKNVKEGSISAKSMKIESHSVEPKTAFQRVKIDEVKFADERLQDNSYWAKGGADIGYGAKAQEVLGQVKGRDFRHEKTKKKRGTYRGGLIDLQSHSVKFNYSDDE</sequence>
<feature type="compositionally biased region" description="Basic and acidic residues" evidence="1">
    <location>
        <begin position="159"/>
        <end position="182"/>
    </location>
</feature>
<feature type="compositionally biased region" description="Basic and acidic residues" evidence="1">
    <location>
        <begin position="207"/>
        <end position="257"/>
    </location>
</feature>
<dbReference type="InterPro" id="IPR007718">
    <property type="entry name" value="Srp40_C"/>
</dbReference>
<dbReference type="InterPro" id="IPR006594">
    <property type="entry name" value="LisH"/>
</dbReference>
<evidence type="ECO:0000259" key="2">
    <source>
        <dbReference type="Pfam" id="PF05022"/>
    </source>
</evidence>
<dbReference type="PANTHER" id="PTHR23216:SF1">
    <property type="entry name" value="NUCLEOLAR AND COILED-BODY PHOSPHOPROTEIN 1"/>
    <property type="match status" value="1"/>
</dbReference>
<accession>A0AB40BT92</accession>
<dbReference type="PROSITE" id="PS50896">
    <property type="entry name" value="LISH"/>
    <property type="match status" value="1"/>
</dbReference>
<dbReference type="AlphaFoldDB" id="A0AB40BT92"/>
<gene>
    <name evidence="5" type="primary">LOC120267023</name>
</gene>
<feature type="compositionally biased region" description="Polar residues" evidence="1">
    <location>
        <begin position="410"/>
        <end position="420"/>
    </location>
</feature>